<reference evidence="3" key="1">
    <citation type="submission" date="2016-01" db="EMBL/GenBank/DDBJ databases">
        <title>Reference transcriptome for the parasite Schistocephalus solidus: insights into the molecular evolution of parasitism.</title>
        <authorList>
            <person name="Hebert F.O."/>
            <person name="Grambauer S."/>
            <person name="Barber I."/>
            <person name="Landry C.R."/>
            <person name="Aubin-Horth N."/>
        </authorList>
    </citation>
    <scope>NUCLEOTIDE SEQUENCE</scope>
</reference>
<feature type="compositionally biased region" description="Basic and acidic residues" evidence="1">
    <location>
        <begin position="404"/>
        <end position="414"/>
    </location>
</feature>
<evidence type="ECO:0000259" key="2">
    <source>
        <dbReference type="PROSITE" id="PS50146"/>
    </source>
</evidence>
<dbReference type="EMBL" id="GEEE01006014">
    <property type="protein sequence ID" value="JAP57211.1"/>
    <property type="molecule type" value="Transcribed_RNA"/>
</dbReference>
<name>A0A0X3PZG2_SCHSO</name>
<organism evidence="3">
    <name type="scientific">Schistocephalus solidus</name>
    <name type="common">Tapeworm</name>
    <dbReference type="NCBI Taxonomy" id="70667"/>
    <lineage>
        <taxon>Eukaryota</taxon>
        <taxon>Metazoa</taxon>
        <taxon>Spiralia</taxon>
        <taxon>Lophotrochozoa</taxon>
        <taxon>Platyhelminthes</taxon>
        <taxon>Cestoda</taxon>
        <taxon>Eucestoda</taxon>
        <taxon>Diphyllobothriidea</taxon>
        <taxon>Diphyllobothriidae</taxon>
        <taxon>Schistocephalus</taxon>
    </lineage>
</organism>
<dbReference type="SMART" id="SM00046">
    <property type="entry name" value="DAGKc"/>
    <property type="match status" value="1"/>
</dbReference>
<dbReference type="GO" id="GO:0001729">
    <property type="term" value="F:ceramide kinase activity"/>
    <property type="evidence" value="ECO:0007669"/>
    <property type="project" value="TreeGrafter"/>
</dbReference>
<dbReference type="Gene3D" id="2.60.200.40">
    <property type="match status" value="1"/>
</dbReference>
<dbReference type="EMBL" id="GEEE01017685">
    <property type="protein sequence ID" value="JAP45540.1"/>
    <property type="molecule type" value="Transcribed_RNA"/>
</dbReference>
<proteinExistence type="predicted"/>
<feature type="region of interest" description="Disordered" evidence="1">
    <location>
        <begin position="357"/>
        <end position="425"/>
    </location>
</feature>
<dbReference type="SUPFAM" id="SSF111331">
    <property type="entry name" value="NAD kinase/diacylglycerol kinase-like"/>
    <property type="match status" value="1"/>
</dbReference>
<dbReference type="InterPro" id="IPR050187">
    <property type="entry name" value="Lipid_Phosphate_FormReg"/>
</dbReference>
<dbReference type="InterPro" id="IPR016064">
    <property type="entry name" value="NAD/diacylglycerol_kinase_sf"/>
</dbReference>
<dbReference type="InterPro" id="IPR001206">
    <property type="entry name" value="Diacylglycerol_kinase_cat_dom"/>
</dbReference>
<dbReference type="GO" id="GO:0016020">
    <property type="term" value="C:membrane"/>
    <property type="evidence" value="ECO:0007669"/>
    <property type="project" value="GOC"/>
</dbReference>
<evidence type="ECO:0000313" key="3">
    <source>
        <dbReference type="EMBL" id="JAP57211.1"/>
    </source>
</evidence>
<evidence type="ECO:0000256" key="1">
    <source>
        <dbReference type="SAM" id="MobiDB-lite"/>
    </source>
</evidence>
<protein>
    <submittedName>
        <fullName evidence="3">Ceramide kinase</fullName>
    </submittedName>
</protein>
<dbReference type="InterPro" id="IPR017438">
    <property type="entry name" value="ATP-NAD_kinase_N"/>
</dbReference>
<gene>
    <name evidence="3" type="primary">CERK1</name>
    <name evidence="3" type="ORF">TR149300</name>
</gene>
<dbReference type="PANTHER" id="PTHR12358:SF111">
    <property type="entry name" value="CERAMIDE KINASE, ISOFORM A"/>
    <property type="match status" value="1"/>
</dbReference>
<feature type="domain" description="DAGKc" evidence="2">
    <location>
        <begin position="119"/>
        <end position="272"/>
    </location>
</feature>
<dbReference type="Pfam" id="PF00781">
    <property type="entry name" value="DAGK_cat"/>
    <property type="match status" value="1"/>
</dbReference>
<dbReference type="GO" id="GO:0006672">
    <property type="term" value="P:ceramide metabolic process"/>
    <property type="evidence" value="ECO:0007669"/>
    <property type="project" value="TreeGrafter"/>
</dbReference>
<dbReference type="PANTHER" id="PTHR12358">
    <property type="entry name" value="SPHINGOSINE KINASE"/>
    <property type="match status" value="1"/>
</dbReference>
<keyword evidence="3" id="KW-0418">Kinase</keyword>
<keyword evidence="3" id="KW-0808">Transferase</keyword>
<dbReference type="AlphaFoldDB" id="A0A0X3PZG2"/>
<accession>A0A0X3PZG2</accession>
<dbReference type="Gene3D" id="3.40.50.10330">
    <property type="entry name" value="Probable inorganic polyphosphate/atp-NAD kinase, domain 1"/>
    <property type="match status" value="1"/>
</dbReference>
<dbReference type="PROSITE" id="PS50146">
    <property type="entry name" value="DAGK"/>
    <property type="match status" value="1"/>
</dbReference>
<dbReference type="InterPro" id="IPR045363">
    <property type="entry name" value="CERK_C"/>
</dbReference>
<dbReference type="Pfam" id="PF19280">
    <property type="entry name" value="CERK_C"/>
    <property type="match status" value="1"/>
</dbReference>
<sequence length="620" mass="68709">MQPIRSFLGKNVTNFTVSSNSVEWKWKRPSPCYFEVKWSKNVRIDLDKVISVKKVGFESCCGLFGLWFPQSQSGFSIYSVYHLGSSRWGIEQWIATCSSADADNYIRNIQFYIRLQYVNRPRSLLVFINPFGGRRRAEKIFHQKVSPIFDLANVLSTVIVTEREGHCRDYLLNEDLSLYDGVISVGGDGLFSEILFGVLYRQRMDSKLALHAFHTPDSPEVTPRLRIGLIPAGSTNAILMSIHGTDDVTTAALHIVLGDDKGLDVLSVHDGITGAFLRYTVSLLGYGFHGDILQPSENLRWMGPDRYNIAGALSFLRLTSYHGRICFLPSKSSSHPLDSTVCHVECKVCAEDVLNASEDSPAENPTTGSAGLLLSPPSVHEPASDASAPSDTEEVDVSAGDGEQGTREDAEESSRSNSDFELSPPNRTRMRKLLKHFRSTSTQIFPQRELPDECTLKPGWKSVTGSFIAINAFPISCRCGKSPQGPAPSAHLGDGCLDLVLVHKCSHYEFLQYLILMANARAPGTSPHHAVSADHLKLPFVEVHRVRAMEFIPLDRNDRPLEVTAPSTVSDSVLTTSKHSKHSHPNISVWCVDGEILRQAHVSGRVHRQLIRVFGRGPED</sequence>